<dbReference type="RefSeq" id="WP_047942516.1">
    <property type="nucleotide sequence ID" value="NZ_LDPH01000010.1"/>
</dbReference>
<sequence length="128" mass="14645">MARLSDLVNVNINRDEIKIQGVSIPVIFTMKSFPFVEEAYGKAYHIFEKDIHKMLTTGTVVLGKKETKLMYSLIYAMVKSGGTDCTPYELENSIPIADLEGIFQTVLDIFNRQNFQTEDMEKIKTEKK</sequence>
<comment type="caution">
    <text evidence="1">The sequence shown here is derived from an EMBL/GenBank/DDBJ whole genome shotgun (WGS) entry which is preliminary data.</text>
</comment>
<dbReference type="AlphaFoldDB" id="A0A0J1IJZ1"/>
<accession>A0A0J1IJZ1</accession>
<dbReference type="Proteomes" id="UP000036045">
    <property type="component" value="Unassembled WGS sequence"/>
</dbReference>
<gene>
    <name evidence="1" type="ORF">ABW02_12720</name>
</gene>
<name>A0A0J1IJZ1_NIACI</name>
<keyword evidence="2" id="KW-1185">Reference proteome</keyword>
<reference evidence="1 2" key="1">
    <citation type="submission" date="2015-05" db="EMBL/GenBank/DDBJ databases">
        <title>Whole genome sequence and identification of bacterial endophytes from Costus igneus.</title>
        <authorList>
            <person name="Lee Y.P."/>
            <person name="Gan H.M."/>
            <person name="Eng W."/>
            <person name="Wheatley M.S."/>
            <person name="Caraballo A."/>
            <person name="Polter S."/>
            <person name="Savka M.A."/>
            <person name="Hudson A.O."/>
        </authorList>
    </citation>
    <scope>NUCLEOTIDE SEQUENCE [LARGE SCALE GENOMIC DNA]</scope>
    <source>
        <strain evidence="1 2">RIT379</strain>
    </source>
</reference>
<protein>
    <submittedName>
        <fullName evidence="1">Phage protein</fullName>
    </submittedName>
</protein>
<proteinExistence type="predicted"/>
<evidence type="ECO:0000313" key="2">
    <source>
        <dbReference type="Proteomes" id="UP000036045"/>
    </source>
</evidence>
<dbReference type="OrthoDB" id="2185796at2"/>
<dbReference type="EMBL" id="LDPH01000010">
    <property type="protein sequence ID" value="KLV26212.1"/>
    <property type="molecule type" value="Genomic_DNA"/>
</dbReference>
<evidence type="ECO:0000313" key="1">
    <source>
        <dbReference type="EMBL" id="KLV26212.1"/>
    </source>
</evidence>
<organism evidence="1 2">
    <name type="scientific">Niallia circulans</name>
    <name type="common">Bacillus circulans</name>
    <dbReference type="NCBI Taxonomy" id="1397"/>
    <lineage>
        <taxon>Bacteria</taxon>
        <taxon>Bacillati</taxon>
        <taxon>Bacillota</taxon>
        <taxon>Bacilli</taxon>
        <taxon>Bacillales</taxon>
        <taxon>Bacillaceae</taxon>
        <taxon>Niallia</taxon>
    </lineage>
</organism>
<dbReference type="PATRIC" id="fig|1397.4.peg.653"/>